<feature type="domain" description="Transcriptional regulator AbiEi antitoxin N-terminal" evidence="1">
    <location>
        <begin position="7"/>
        <end position="97"/>
    </location>
</feature>
<dbReference type="AlphaFoldDB" id="A0A0F9UX61"/>
<dbReference type="Pfam" id="PF11459">
    <property type="entry name" value="AbiEi_3"/>
    <property type="match status" value="1"/>
</dbReference>
<evidence type="ECO:0000313" key="2">
    <source>
        <dbReference type="EMBL" id="KKN97625.1"/>
    </source>
</evidence>
<dbReference type="InterPro" id="IPR033455">
    <property type="entry name" value="AbiEi_3_N"/>
</dbReference>
<dbReference type="Pfam" id="PF17194">
    <property type="entry name" value="AbiEi_3_N"/>
    <property type="match status" value="1"/>
</dbReference>
<name>A0A0F9UX61_9ZZZZ</name>
<organism evidence="2">
    <name type="scientific">marine sediment metagenome</name>
    <dbReference type="NCBI Taxonomy" id="412755"/>
    <lineage>
        <taxon>unclassified sequences</taxon>
        <taxon>metagenomes</taxon>
        <taxon>ecological metagenomes</taxon>
    </lineage>
</organism>
<accession>A0A0F9UX61</accession>
<sequence>MSDQNDGKLNRLLTELSDTDVVSSRWLRAHGYYSSLLARYVASGWLVSPARGVYMRKGGSLQWEGVVRTLQQGEGLSLHVGGRFALAWLGHEHYLRLGEAAVVTLYGPDRVPGWVSKMPLVERIEYCGKGPFDLPVFPFTDEATDQTLLGQGLERREAVPSGMLVCSTPERAMLELCNEASDAGGVYEVDALMQGMATLRPQRLEMLLRHCHSIKAKRLFLALAERHGHAWFSHLSVKGLNLGRGKRSLAPGGRLHPKYQIVLPGDLDEQLG</sequence>
<dbReference type="InterPro" id="IPR021561">
    <property type="entry name" value="AbiEi_3"/>
</dbReference>
<protein>
    <recommendedName>
        <fullName evidence="1">Transcriptional regulator AbiEi antitoxin N-terminal domain-containing protein</fullName>
    </recommendedName>
</protein>
<evidence type="ECO:0000259" key="1">
    <source>
        <dbReference type="Pfam" id="PF17194"/>
    </source>
</evidence>
<dbReference type="EMBL" id="LAZR01000056">
    <property type="protein sequence ID" value="KKN97625.1"/>
    <property type="molecule type" value="Genomic_DNA"/>
</dbReference>
<reference evidence="2" key="1">
    <citation type="journal article" date="2015" name="Nature">
        <title>Complex archaea that bridge the gap between prokaryotes and eukaryotes.</title>
        <authorList>
            <person name="Spang A."/>
            <person name="Saw J.H."/>
            <person name="Jorgensen S.L."/>
            <person name="Zaremba-Niedzwiedzka K."/>
            <person name="Martijn J."/>
            <person name="Lind A.E."/>
            <person name="van Eijk R."/>
            <person name="Schleper C."/>
            <person name="Guy L."/>
            <person name="Ettema T.J."/>
        </authorList>
    </citation>
    <scope>NUCLEOTIDE SEQUENCE</scope>
</reference>
<comment type="caution">
    <text evidence="2">The sequence shown here is derived from an EMBL/GenBank/DDBJ whole genome shotgun (WGS) entry which is preliminary data.</text>
</comment>
<proteinExistence type="predicted"/>
<gene>
    <name evidence="2" type="ORF">LCGC14_0154370</name>
</gene>